<keyword evidence="18" id="KW-1185">Reference proteome</keyword>
<dbReference type="SUPFAM" id="SSF53474">
    <property type="entry name" value="alpha/beta-Hydrolases"/>
    <property type="match status" value="1"/>
</dbReference>
<gene>
    <name evidence="17" type="ORF">AV274_4850</name>
</gene>
<dbReference type="GO" id="GO:0005783">
    <property type="term" value="C:endoplasmic reticulum"/>
    <property type="evidence" value="ECO:0007669"/>
    <property type="project" value="UniProtKB-SubCell"/>
</dbReference>
<dbReference type="Gene3D" id="3.40.50.1820">
    <property type="entry name" value="alpha/beta hydrolase"/>
    <property type="match status" value="1"/>
</dbReference>
<keyword evidence="12" id="KW-1208">Phospholipid metabolism</keyword>
<dbReference type="InterPro" id="IPR052374">
    <property type="entry name" value="SERAC1"/>
</dbReference>
<protein>
    <recommendedName>
        <fullName evidence="14">Protein SERAC1</fullName>
    </recommendedName>
    <alternativeName>
        <fullName evidence="15">Serine active site-containing protein 1</fullName>
    </alternativeName>
</protein>
<evidence type="ECO:0000256" key="4">
    <source>
        <dbReference type="ARBA" id="ARBA00022516"/>
    </source>
</evidence>
<accession>A0A196S8T4</accession>
<evidence type="ECO:0000256" key="9">
    <source>
        <dbReference type="ARBA" id="ARBA00023128"/>
    </source>
</evidence>
<dbReference type="PANTHER" id="PTHR48182">
    <property type="entry name" value="PROTEIN SERAC1"/>
    <property type="match status" value="1"/>
</dbReference>
<keyword evidence="4" id="KW-0444">Lipid biosynthesis</keyword>
<keyword evidence="11" id="KW-0594">Phospholipid biosynthesis</keyword>
<dbReference type="InterPro" id="IPR029058">
    <property type="entry name" value="AB_hydrolase_fold"/>
</dbReference>
<keyword evidence="5 16" id="KW-0812">Transmembrane</keyword>
<evidence type="ECO:0000256" key="1">
    <source>
        <dbReference type="ARBA" id="ARBA00004167"/>
    </source>
</evidence>
<dbReference type="GO" id="GO:0008654">
    <property type="term" value="P:phospholipid biosynthetic process"/>
    <property type="evidence" value="ECO:0007669"/>
    <property type="project" value="UniProtKB-KW"/>
</dbReference>
<name>A0A196S8T4_BLAHN</name>
<evidence type="ECO:0000313" key="18">
    <source>
        <dbReference type="Proteomes" id="UP000078348"/>
    </source>
</evidence>
<evidence type="ECO:0000256" key="10">
    <source>
        <dbReference type="ARBA" id="ARBA00023136"/>
    </source>
</evidence>
<dbReference type="InterPro" id="IPR016024">
    <property type="entry name" value="ARM-type_fold"/>
</dbReference>
<sequence length="937" mass="106213">MYRVNPYMVSRCRLLYRKMPLCRTIGRFSSTSKIVLTKKHHYVATTTLIMLGATSAVVGGIAFLNRTHRLELLEYARAHRKDILKEATWRDCLAVGLVDMYRQPSGAEIIYRMHCGMILGRWVTDDRYNTPEIMTVLLLLSNADSRYLIDAISEGGVEVLNRLYKHNRKDCETAIIQLIKQKPRQLVHRTAPIITSLQGSQSDVFTLGLLWLLEGSAPSSIPYSSIPLPQEDTPRSLRLSYAKLMQHIQIIDAQHKPSIVEKEQGYLRAMWDAVKHLHQRRKQRALKAEMEREEESDAEHLSSTPQDLLMLDAGLHESPRQPASSAPLSADMVCWLDRLIAWSRDVDDSVVTESLAALHHFTEDARCAVYLTTHASDRILSLLEDRDASPSLARRRALAQLVAAMSAVPEQPGEAYCFDSCREVLQTELHMVGEDLIPTRVTETTSEPYRWMRYIIHTCFQHDLVQRVAGIQALTNYLRFSANRERMAVLWCASLSSLLEVQARPVVAEEAKAYQQHGHKNAKDRAWWELRCMVRSLAVFCADEEMAEVMVSSGLLQFLKALTYHTEDSLCVQVCRVLSELSFQHNSVGEYTRHVVQREWLDTLRAWSAEGDTKLHFFAEKVLYNCRQEDAEHQLDAPIFLLYDSGHDKERVADIVFIHGLQGSFFSTWMVQQASTDYHHVTCWPAVYLPKALLRDGKTLPIRILSVGYHARMRKSSSPHPTLSMKEQASDLRAQLQSAGIGEKPVIFVTHSMGGLIVKEMLVEDSKDAYSPLLHQTKAIVFYSTPHRGSPVIKSHITLLQGVFGFTPVVAELKNDSPLLLQLNEDFEKLNPMPDVLCLGEELPMRAGKYEAVVVPPTSSRLDIGSFMLMKGTDHITVCKPKDENDPVFTLTAAFIEKQLDSIASLDNITVEGIVEKARWRDRLKKIAQQSIHPTDS</sequence>
<keyword evidence="8" id="KW-0443">Lipid metabolism</keyword>
<dbReference type="PANTHER" id="PTHR48182:SF2">
    <property type="entry name" value="PROTEIN SERAC1"/>
    <property type="match status" value="1"/>
</dbReference>
<dbReference type="EMBL" id="LXWW01000390">
    <property type="protein sequence ID" value="OAO13460.1"/>
    <property type="molecule type" value="Genomic_DNA"/>
</dbReference>
<evidence type="ECO:0000256" key="11">
    <source>
        <dbReference type="ARBA" id="ARBA00023209"/>
    </source>
</evidence>
<keyword evidence="10 16" id="KW-0472">Membrane</keyword>
<evidence type="ECO:0000256" key="5">
    <source>
        <dbReference type="ARBA" id="ARBA00022692"/>
    </source>
</evidence>
<evidence type="ECO:0000256" key="2">
    <source>
        <dbReference type="ARBA" id="ARBA00004173"/>
    </source>
</evidence>
<evidence type="ECO:0000256" key="7">
    <source>
        <dbReference type="ARBA" id="ARBA00022989"/>
    </source>
</evidence>
<organism evidence="17 18">
    <name type="scientific">Blastocystis sp. subtype 1 (strain ATCC 50177 / NandII)</name>
    <dbReference type="NCBI Taxonomy" id="478820"/>
    <lineage>
        <taxon>Eukaryota</taxon>
        <taxon>Sar</taxon>
        <taxon>Stramenopiles</taxon>
        <taxon>Bigyra</taxon>
        <taxon>Opalozoa</taxon>
        <taxon>Opalinata</taxon>
        <taxon>Blastocystidae</taxon>
        <taxon>Blastocystis</taxon>
    </lineage>
</organism>
<evidence type="ECO:0000256" key="13">
    <source>
        <dbReference type="ARBA" id="ARBA00038024"/>
    </source>
</evidence>
<comment type="similarity">
    <text evidence="13">Belongs to the SERAC1 family.</text>
</comment>
<dbReference type="Gene3D" id="1.25.10.10">
    <property type="entry name" value="Leucine-rich Repeat Variant"/>
    <property type="match status" value="1"/>
</dbReference>
<keyword evidence="9" id="KW-0496">Mitochondrion</keyword>
<evidence type="ECO:0000256" key="8">
    <source>
        <dbReference type="ARBA" id="ARBA00023098"/>
    </source>
</evidence>
<evidence type="ECO:0000256" key="15">
    <source>
        <dbReference type="ARBA" id="ARBA00041701"/>
    </source>
</evidence>
<reference evidence="17 18" key="1">
    <citation type="submission" date="2016-05" db="EMBL/GenBank/DDBJ databases">
        <title>Nuclear genome of Blastocystis sp. subtype 1 NandII.</title>
        <authorList>
            <person name="Gentekaki E."/>
            <person name="Curtis B."/>
            <person name="Stairs C."/>
            <person name="Eme L."/>
            <person name="Herman E."/>
            <person name="Klimes V."/>
            <person name="Arias M.C."/>
            <person name="Elias M."/>
            <person name="Hilliou F."/>
            <person name="Klute M."/>
            <person name="Malik S.-B."/>
            <person name="Pightling A."/>
            <person name="Rachubinski R."/>
            <person name="Salas D."/>
            <person name="Schlacht A."/>
            <person name="Suga H."/>
            <person name="Archibald J."/>
            <person name="Ball S.G."/>
            <person name="Clark G."/>
            <person name="Dacks J."/>
            <person name="Van Der Giezen M."/>
            <person name="Tsaousis A."/>
            <person name="Roger A."/>
        </authorList>
    </citation>
    <scope>NUCLEOTIDE SEQUENCE [LARGE SCALE GENOMIC DNA]</scope>
    <source>
        <strain evidence="18">ATCC 50177 / NandII</strain>
    </source>
</reference>
<dbReference type="SUPFAM" id="SSF48371">
    <property type="entry name" value="ARM repeat"/>
    <property type="match status" value="1"/>
</dbReference>
<dbReference type="InterPro" id="IPR011989">
    <property type="entry name" value="ARM-like"/>
</dbReference>
<keyword evidence="7 16" id="KW-1133">Transmembrane helix</keyword>
<dbReference type="AlphaFoldDB" id="A0A196S8T4"/>
<dbReference type="GO" id="GO:0005739">
    <property type="term" value="C:mitochondrion"/>
    <property type="evidence" value="ECO:0007669"/>
    <property type="project" value="UniProtKB-SubCell"/>
</dbReference>
<evidence type="ECO:0000256" key="14">
    <source>
        <dbReference type="ARBA" id="ARBA00040991"/>
    </source>
</evidence>
<evidence type="ECO:0000313" key="17">
    <source>
        <dbReference type="EMBL" id="OAO13460.1"/>
    </source>
</evidence>
<dbReference type="Proteomes" id="UP000078348">
    <property type="component" value="Unassembled WGS sequence"/>
</dbReference>
<dbReference type="GO" id="GO:0016020">
    <property type="term" value="C:membrane"/>
    <property type="evidence" value="ECO:0007669"/>
    <property type="project" value="UniProtKB-SubCell"/>
</dbReference>
<evidence type="ECO:0000256" key="6">
    <source>
        <dbReference type="ARBA" id="ARBA00022824"/>
    </source>
</evidence>
<proteinExistence type="inferred from homology"/>
<evidence type="ECO:0000256" key="16">
    <source>
        <dbReference type="SAM" id="Phobius"/>
    </source>
</evidence>
<keyword evidence="6" id="KW-0256">Endoplasmic reticulum</keyword>
<evidence type="ECO:0000256" key="12">
    <source>
        <dbReference type="ARBA" id="ARBA00023264"/>
    </source>
</evidence>
<feature type="transmembrane region" description="Helical" evidence="16">
    <location>
        <begin position="42"/>
        <end position="64"/>
    </location>
</feature>
<evidence type="ECO:0000256" key="3">
    <source>
        <dbReference type="ARBA" id="ARBA00004240"/>
    </source>
</evidence>
<dbReference type="OrthoDB" id="5086500at2759"/>
<comment type="caution">
    <text evidence="17">The sequence shown here is derived from an EMBL/GenBank/DDBJ whole genome shotgun (WGS) entry which is preliminary data.</text>
</comment>
<comment type="subcellular location">
    <subcellularLocation>
        <location evidence="3">Endoplasmic reticulum</location>
    </subcellularLocation>
    <subcellularLocation>
        <location evidence="1">Membrane</location>
        <topology evidence="1">Single-pass membrane protein</topology>
    </subcellularLocation>
    <subcellularLocation>
        <location evidence="2">Mitochondrion</location>
    </subcellularLocation>
</comment>